<protein>
    <recommendedName>
        <fullName evidence="3">Tryptophan halogenase</fullName>
    </recommendedName>
</protein>
<name>A0ABU8BZU2_9RHOB</name>
<evidence type="ECO:0000313" key="2">
    <source>
        <dbReference type="Proteomes" id="UP001431963"/>
    </source>
</evidence>
<dbReference type="Proteomes" id="UP001431963">
    <property type="component" value="Unassembled WGS sequence"/>
</dbReference>
<dbReference type="RefSeq" id="WP_335425254.1">
    <property type="nucleotide sequence ID" value="NZ_JBALHR010000019.1"/>
</dbReference>
<proteinExistence type="predicted"/>
<dbReference type="Gene3D" id="3.30.9.100">
    <property type="match status" value="1"/>
</dbReference>
<organism evidence="1 2">
    <name type="scientific">Gemmobacter denitrificans</name>
    <dbReference type="NCBI Taxonomy" id="3123040"/>
    <lineage>
        <taxon>Bacteria</taxon>
        <taxon>Pseudomonadati</taxon>
        <taxon>Pseudomonadota</taxon>
        <taxon>Alphaproteobacteria</taxon>
        <taxon>Rhodobacterales</taxon>
        <taxon>Paracoccaceae</taxon>
        <taxon>Gemmobacter</taxon>
    </lineage>
</organism>
<comment type="caution">
    <text evidence="1">The sequence shown here is derived from an EMBL/GenBank/DDBJ whole genome shotgun (WGS) entry which is preliminary data.</text>
</comment>
<sequence>MALPGDRIWVQAMQDAATPGRPEARLLDMISSAESGLPLQGLAGPVIARAAAPHLPAPLARDLNCLPVGDALAAMDPLSGHGQFWAVSSALAVAAVRRTLDARADATDLCRRYLATRAHETAWHQARIGRDFLALEPRFADQPFWAARRHFPDAQPAQPALPGPEIVQQPVIRDGLIEEMEVLRTPRNPGGIGWFGTIPAVPAFRCLTRGGEAALAAQYGPAAAALSAQLRAEMSPR</sequence>
<evidence type="ECO:0008006" key="3">
    <source>
        <dbReference type="Google" id="ProtNLM"/>
    </source>
</evidence>
<dbReference type="EMBL" id="JBALHR010000019">
    <property type="protein sequence ID" value="MEH7830219.1"/>
    <property type="molecule type" value="Genomic_DNA"/>
</dbReference>
<gene>
    <name evidence="1" type="ORF">V6590_18875</name>
</gene>
<evidence type="ECO:0000313" key="1">
    <source>
        <dbReference type="EMBL" id="MEH7830219.1"/>
    </source>
</evidence>
<reference evidence="1" key="1">
    <citation type="submission" date="2024-02" db="EMBL/GenBank/DDBJ databases">
        <title>Genome sequences of strain Gemmobacter sp. JM10B15.</title>
        <authorList>
            <person name="Zhang M."/>
        </authorList>
    </citation>
    <scope>NUCLEOTIDE SEQUENCE</scope>
    <source>
        <strain evidence="1">JM10B15</strain>
    </source>
</reference>
<dbReference type="Gene3D" id="3.50.50.60">
    <property type="entry name" value="FAD/NAD(P)-binding domain"/>
    <property type="match status" value="1"/>
</dbReference>
<accession>A0ABU8BZU2</accession>
<dbReference type="InterPro" id="IPR036188">
    <property type="entry name" value="FAD/NAD-bd_sf"/>
</dbReference>
<keyword evidence="2" id="KW-1185">Reference proteome</keyword>